<proteinExistence type="predicted"/>
<dbReference type="Pfam" id="PF01895">
    <property type="entry name" value="PhoU"/>
    <property type="match status" value="1"/>
</dbReference>
<dbReference type="InterPro" id="IPR038078">
    <property type="entry name" value="PhoU-like_sf"/>
</dbReference>
<dbReference type="PANTHER" id="PTHR42930">
    <property type="entry name" value="PHOSPHATE-SPECIFIC TRANSPORT SYSTEM ACCESSORY PROTEIN PHOU"/>
    <property type="match status" value="1"/>
</dbReference>
<dbReference type="SUPFAM" id="SSF109755">
    <property type="entry name" value="PhoU-like"/>
    <property type="match status" value="1"/>
</dbReference>
<evidence type="ECO:0000313" key="4">
    <source>
        <dbReference type="Proteomes" id="UP000057820"/>
    </source>
</evidence>
<feature type="domain" description="PhoU" evidence="2">
    <location>
        <begin position="23"/>
        <end position="109"/>
    </location>
</feature>
<organism evidence="3 4">
    <name type="scientific">Nocardia farcinica</name>
    <dbReference type="NCBI Taxonomy" id="37329"/>
    <lineage>
        <taxon>Bacteria</taxon>
        <taxon>Bacillati</taxon>
        <taxon>Actinomycetota</taxon>
        <taxon>Actinomycetes</taxon>
        <taxon>Mycobacteriales</taxon>
        <taxon>Nocardiaceae</taxon>
        <taxon>Nocardia</taxon>
    </lineage>
</organism>
<evidence type="ECO:0000313" key="3">
    <source>
        <dbReference type="EMBL" id="CRY78579.1"/>
    </source>
</evidence>
<dbReference type="Gene3D" id="1.20.58.220">
    <property type="entry name" value="Phosphate transport system protein phou homolog 2, domain 2"/>
    <property type="match status" value="1"/>
</dbReference>
<dbReference type="KEGG" id="nfr:ERS450000_02999"/>
<gene>
    <name evidence="3" type="ORF">ERS450000_02999</name>
</gene>
<protein>
    <submittedName>
        <fullName evidence="3">Transcriptional regulator PhoU</fullName>
    </submittedName>
</protein>
<sequence>MGENSRVRTQFTHELIALTNDLTLMCRLAHDSLERVVDALAGADLTAAYEVFALEEQLHKMHGTCEARTVALLALQAPVARDLRHVVTAMQIADQLSGIGTLTSAVADQVYRHHPEHVAAQPILSALTELGGVAAARLAAAGEAVTTGHPADDPAPGASVAELRARLHAALSDPDRPETPAVVIDLTLLGSHLERCVERAERIDRLIRFLDTGIPPTAQPGPELPAD</sequence>
<dbReference type="EMBL" id="LN868938">
    <property type="protein sequence ID" value="CRY78579.1"/>
    <property type="molecule type" value="Genomic_DNA"/>
</dbReference>
<dbReference type="GO" id="GO:0045936">
    <property type="term" value="P:negative regulation of phosphate metabolic process"/>
    <property type="evidence" value="ECO:0007669"/>
    <property type="project" value="InterPro"/>
</dbReference>
<reference evidence="4" key="1">
    <citation type="submission" date="2015-03" db="EMBL/GenBank/DDBJ databases">
        <authorList>
            <consortium name="Pathogen Informatics"/>
        </authorList>
    </citation>
    <scope>NUCLEOTIDE SEQUENCE [LARGE SCALE GENOMIC DNA]</scope>
    <source>
        <strain evidence="4">NCTC11134</strain>
    </source>
</reference>
<keyword evidence="1" id="KW-0592">Phosphate transport</keyword>
<evidence type="ECO:0000259" key="2">
    <source>
        <dbReference type="Pfam" id="PF01895"/>
    </source>
</evidence>
<dbReference type="AlphaFoldDB" id="A0A0H5NUB6"/>
<dbReference type="PANTHER" id="PTHR42930:SF3">
    <property type="entry name" value="PHOSPHATE-SPECIFIC TRANSPORT SYSTEM ACCESSORY PROTEIN PHOU"/>
    <property type="match status" value="1"/>
</dbReference>
<dbReference type="GO" id="GO:0030643">
    <property type="term" value="P:intracellular phosphate ion homeostasis"/>
    <property type="evidence" value="ECO:0007669"/>
    <property type="project" value="InterPro"/>
</dbReference>
<keyword evidence="1" id="KW-0813">Transport</keyword>
<name>A0A0H5NUB6_NOCFR</name>
<evidence type="ECO:0000256" key="1">
    <source>
        <dbReference type="ARBA" id="ARBA00022592"/>
    </source>
</evidence>
<dbReference type="InterPro" id="IPR026022">
    <property type="entry name" value="PhoU_dom"/>
</dbReference>
<dbReference type="InterPro" id="IPR028366">
    <property type="entry name" value="PhoU"/>
</dbReference>
<accession>A0A0H5NUB6</accession>
<dbReference type="GO" id="GO:0006817">
    <property type="term" value="P:phosphate ion transport"/>
    <property type="evidence" value="ECO:0007669"/>
    <property type="project" value="UniProtKB-KW"/>
</dbReference>
<dbReference type="Proteomes" id="UP000057820">
    <property type="component" value="Chromosome 1"/>
</dbReference>